<reference evidence="1 2" key="1">
    <citation type="submission" date="2024-02" db="EMBL/GenBank/DDBJ databases">
        <title>Deinococcus caeni NBRC 101312.</title>
        <authorList>
            <person name="Ichikawa N."/>
            <person name="Katano-Makiyama Y."/>
            <person name="Hidaka K."/>
        </authorList>
    </citation>
    <scope>NUCLEOTIDE SEQUENCE [LARGE SCALE GENOMIC DNA]</scope>
    <source>
        <strain evidence="1 2">NBRC 101312</strain>
    </source>
</reference>
<organism evidence="1 2">
    <name type="scientific">Deinococcus caeni</name>
    <dbReference type="NCBI Taxonomy" id="569127"/>
    <lineage>
        <taxon>Bacteria</taxon>
        <taxon>Thermotogati</taxon>
        <taxon>Deinococcota</taxon>
        <taxon>Deinococci</taxon>
        <taxon>Deinococcales</taxon>
        <taxon>Deinococcaceae</taxon>
        <taxon>Deinococcus</taxon>
    </lineage>
</organism>
<gene>
    <name evidence="1" type="ORF">Dcae01_03225</name>
</gene>
<keyword evidence="2" id="KW-1185">Reference proteome</keyword>
<comment type="caution">
    <text evidence="1">The sequence shown here is derived from an EMBL/GenBank/DDBJ whole genome shotgun (WGS) entry which is preliminary data.</text>
</comment>
<proteinExistence type="predicted"/>
<sequence>MTHTLPRALRFLAALLPLLLATSAARTRTPRRPA</sequence>
<protein>
    <submittedName>
        <fullName evidence="1">Uncharacterized protein</fullName>
    </submittedName>
</protein>
<evidence type="ECO:0000313" key="1">
    <source>
        <dbReference type="EMBL" id="GAA5441686.1"/>
    </source>
</evidence>
<evidence type="ECO:0000313" key="2">
    <source>
        <dbReference type="Proteomes" id="UP001423409"/>
    </source>
</evidence>
<accession>A0ABP9UG44</accession>
<name>A0ABP9UG44_9DEIO</name>
<dbReference type="EMBL" id="BAABQU010000067">
    <property type="protein sequence ID" value="GAA5441686.1"/>
    <property type="molecule type" value="Genomic_DNA"/>
</dbReference>
<dbReference type="Proteomes" id="UP001423409">
    <property type="component" value="Unassembled WGS sequence"/>
</dbReference>